<protein>
    <submittedName>
        <fullName evidence="2">PIP5K1A isoform 8</fullName>
    </submittedName>
</protein>
<evidence type="ECO:0000313" key="2">
    <source>
        <dbReference type="EMBL" id="PNJ56105.1"/>
    </source>
</evidence>
<dbReference type="EMBL" id="NDHI03003420">
    <property type="protein sequence ID" value="PNJ56105.1"/>
    <property type="molecule type" value="Genomic_DNA"/>
</dbReference>
<evidence type="ECO:0000256" key="1">
    <source>
        <dbReference type="SAM" id="MobiDB-lite"/>
    </source>
</evidence>
<accession>A0A2J8VF17</accession>
<sequence>MASASSGPSSSVGFSSFDPAVPSCTSSSGKPGRAGVGSW</sequence>
<name>A0A2J8VF17_PONAB</name>
<comment type="caution">
    <text evidence="2">The sequence shown here is derived from an EMBL/GenBank/DDBJ whole genome shotgun (WGS) entry which is preliminary data.</text>
</comment>
<gene>
    <name evidence="2" type="ORF">CR201_G0018905</name>
</gene>
<reference evidence="2" key="1">
    <citation type="submission" date="2017-12" db="EMBL/GenBank/DDBJ databases">
        <title>High-resolution comparative analysis of great ape genomes.</title>
        <authorList>
            <person name="Pollen A."/>
            <person name="Hastie A."/>
            <person name="Hormozdiari F."/>
            <person name="Dougherty M."/>
            <person name="Liu R."/>
            <person name="Chaisson M."/>
            <person name="Hoppe E."/>
            <person name="Hill C."/>
            <person name="Pang A."/>
            <person name="Hillier L."/>
            <person name="Baker C."/>
            <person name="Armstrong J."/>
            <person name="Shendure J."/>
            <person name="Paten B."/>
            <person name="Wilson R."/>
            <person name="Chao H."/>
            <person name="Schneider V."/>
            <person name="Ventura M."/>
            <person name="Kronenberg Z."/>
            <person name="Murali S."/>
            <person name="Gordon D."/>
            <person name="Cantsilieris S."/>
            <person name="Munson K."/>
            <person name="Nelson B."/>
            <person name="Raja A."/>
            <person name="Underwood J."/>
            <person name="Diekhans M."/>
            <person name="Fiddes I."/>
            <person name="Haussler D."/>
            <person name="Eichler E."/>
        </authorList>
    </citation>
    <scope>NUCLEOTIDE SEQUENCE [LARGE SCALE GENOMIC DNA]</scope>
    <source>
        <strain evidence="2">Susie</strain>
    </source>
</reference>
<organism evidence="2">
    <name type="scientific">Pongo abelii</name>
    <name type="common">Sumatran orangutan</name>
    <name type="synonym">Pongo pygmaeus abelii</name>
    <dbReference type="NCBI Taxonomy" id="9601"/>
    <lineage>
        <taxon>Eukaryota</taxon>
        <taxon>Metazoa</taxon>
        <taxon>Chordata</taxon>
        <taxon>Craniata</taxon>
        <taxon>Vertebrata</taxon>
        <taxon>Euteleostomi</taxon>
        <taxon>Mammalia</taxon>
        <taxon>Eutheria</taxon>
        <taxon>Euarchontoglires</taxon>
        <taxon>Primates</taxon>
        <taxon>Haplorrhini</taxon>
        <taxon>Catarrhini</taxon>
        <taxon>Hominidae</taxon>
        <taxon>Pongo</taxon>
    </lineage>
</organism>
<feature type="compositionally biased region" description="Low complexity" evidence="1">
    <location>
        <begin position="1"/>
        <end position="17"/>
    </location>
</feature>
<dbReference type="AlphaFoldDB" id="A0A2J8VF17"/>
<feature type="region of interest" description="Disordered" evidence="1">
    <location>
        <begin position="1"/>
        <end position="39"/>
    </location>
</feature>
<proteinExistence type="predicted"/>